<feature type="domain" description="GBF-interacting protein 1 N-terminal" evidence="2">
    <location>
        <begin position="21"/>
        <end position="87"/>
    </location>
</feature>
<dbReference type="Proteomes" id="UP001054252">
    <property type="component" value="Unassembled WGS sequence"/>
</dbReference>
<feature type="compositionally biased region" description="Low complexity" evidence="1">
    <location>
        <begin position="162"/>
        <end position="172"/>
    </location>
</feature>
<dbReference type="Pfam" id="PF06972">
    <property type="entry name" value="GIP1_N"/>
    <property type="match status" value="1"/>
</dbReference>
<feature type="region of interest" description="Disordered" evidence="1">
    <location>
        <begin position="1"/>
        <end position="21"/>
    </location>
</feature>
<protein>
    <recommendedName>
        <fullName evidence="2">GBF-interacting protein 1 N-terminal domain-containing protein</fullName>
    </recommendedName>
</protein>
<name>A0AAV5JPJ7_9ROSI</name>
<evidence type="ECO:0000313" key="3">
    <source>
        <dbReference type="EMBL" id="GKV15537.1"/>
    </source>
</evidence>
<keyword evidence="4" id="KW-1185">Reference proteome</keyword>
<dbReference type="PANTHER" id="PTHR46445:SF7">
    <property type="entry name" value="GBF-INTERACTING PROTEIN 1 N-TERMINAL DOMAIN-CONTAINING PROTEIN"/>
    <property type="match status" value="1"/>
</dbReference>
<feature type="compositionally biased region" description="Gly residues" evidence="1">
    <location>
        <begin position="7"/>
        <end position="16"/>
    </location>
</feature>
<feature type="region of interest" description="Disordered" evidence="1">
    <location>
        <begin position="159"/>
        <end position="205"/>
    </location>
</feature>
<dbReference type="InterPro" id="IPR009060">
    <property type="entry name" value="UBA-like_sf"/>
</dbReference>
<sequence>MGSDSKGNGGDAGGAAGNVQIPPAVKKVLQNIREILSDQYTDSEIYAVLRDCDMDPNDAVQRLLSEGPRKDSYTFHEVKSKRERRREMKETQEFKVRANNSTLNRGTRVGSEHTFGQTASTHIGLNELGKASLRRENGSVATFQSSASSTYHATGKILNEKSSSPQSDSLSSHNRSGRQPTGTGDTDSSSVQISPGFQPTWEWGSNSGRVSMADIVRMGRPSNKDSQASFERSYTLQDIDAPNSIHYDVKPSLTPLPSQTEIPQDLQSLNLEMRNESGKTSGQYDYDSEWLVNDQITASSGPTVSEKTASTGAQMHCRKSYLYGDRNLLRQDKSDDIQLSGRDTVDRKNNNSDCTWSAEKFSGQIVVNGAGGTYKNGNDFTNDINSVDSSGHAYKWQDGRDSDTSLPNQLTLQSDEVNKTVMTTATNLQQLSLAKEPTVPPTEDIRGLVLPNYLQAFAADCSHLSFGTYKSGKNSVSSGPQTASSLAAEVEKASAETDSPSPVHLDSRNSVNYGDKVLGHTHGTHKATVDTRNQISSSQAELLNHDFADTAYGQEYLYKVIPDSTFGNIQQNSSTLSSLISPNAKNLASFPSELQVHSNSVADDFLALKARGSATHHATQSMPSRYGSALSPINPSIISMYEGLNSGAFPRTQSSSQSLPGDTLAIRPEHYYSQIGYVVPQSYGLLSAFPQSHPDSDALYRSQPGLNYNLHHRSGGTPMSSLPLSGSNLSGYGNFENSNNNPLSFVRNLSMASTGSKVGCDELLRAQFKEGNNFPLYQQNDSPATWDYGSGSRTAETAIPESAYYNFPERYQHHAGCGQGQLSSQNQGVFLHPSVHNSHTSIAPEQKQQSPSDFILSSSRPYSSRELPQIWRPSY</sequence>
<proteinExistence type="predicted"/>
<organism evidence="3 4">
    <name type="scientific">Rubroshorea leprosula</name>
    <dbReference type="NCBI Taxonomy" id="152421"/>
    <lineage>
        <taxon>Eukaryota</taxon>
        <taxon>Viridiplantae</taxon>
        <taxon>Streptophyta</taxon>
        <taxon>Embryophyta</taxon>
        <taxon>Tracheophyta</taxon>
        <taxon>Spermatophyta</taxon>
        <taxon>Magnoliopsida</taxon>
        <taxon>eudicotyledons</taxon>
        <taxon>Gunneridae</taxon>
        <taxon>Pentapetalae</taxon>
        <taxon>rosids</taxon>
        <taxon>malvids</taxon>
        <taxon>Malvales</taxon>
        <taxon>Dipterocarpaceae</taxon>
        <taxon>Rubroshorea</taxon>
    </lineage>
</organism>
<evidence type="ECO:0000259" key="2">
    <source>
        <dbReference type="Pfam" id="PF06972"/>
    </source>
</evidence>
<evidence type="ECO:0000313" key="4">
    <source>
        <dbReference type="Proteomes" id="UP001054252"/>
    </source>
</evidence>
<feature type="compositionally biased region" description="Polar residues" evidence="1">
    <location>
        <begin position="472"/>
        <end position="485"/>
    </location>
</feature>
<dbReference type="EMBL" id="BPVZ01000043">
    <property type="protein sequence ID" value="GKV15537.1"/>
    <property type="molecule type" value="Genomic_DNA"/>
</dbReference>
<gene>
    <name evidence="3" type="ORF">SLEP1_g26321</name>
</gene>
<dbReference type="AlphaFoldDB" id="A0AAV5JPJ7"/>
<feature type="compositionally biased region" description="Polar residues" evidence="1">
    <location>
        <begin position="173"/>
        <end position="205"/>
    </location>
</feature>
<dbReference type="PANTHER" id="PTHR46445">
    <property type="entry name" value="RNA POLYMERASE II DEGRADATION FACTOR-LIKE PROTEIN (DUF1296)"/>
    <property type="match status" value="1"/>
</dbReference>
<feature type="region of interest" description="Disordered" evidence="1">
    <location>
        <begin position="835"/>
        <end position="860"/>
    </location>
</feature>
<feature type="region of interest" description="Disordered" evidence="1">
    <location>
        <begin position="80"/>
        <end position="118"/>
    </location>
</feature>
<evidence type="ECO:0000256" key="1">
    <source>
        <dbReference type="SAM" id="MobiDB-lite"/>
    </source>
</evidence>
<dbReference type="InterPro" id="IPR009719">
    <property type="entry name" value="GIP1_N"/>
</dbReference>
<reference evidence="3 4" key="1">
    <citation type="journal article" date="2021" name="Commun. Biol.">
        <title>The genome of Shorea leprosula (Dipterocarpaceae) highlights the ecological relevance of drought in aseasonal tropical rainforests.</title>
        <authorList>
            <person name="Ng K.K.S."/>
            <person name="Kobayashi M.J."/>
            <person name="Fawcett J.A."/>
            <person name="Hatakeyama M."/>
            <person name="Paape T."/>
            <person name="Ng C.H."/>
            <person name="Ang C.C."/>
            <person name="Tnah L.H."/>
            <person name="Lee C.T."/>
            <person name="Nishiyama T."/>
            <person name="Sese J."/>
            <person name="O'Brien M.J."/>
            <person name="Copetti D."/>
            <person name="Mohd Noor M.I."/>
            <person name="Ong R.C."/>
            <person name="Putra M."/>
            <person name="Sireger I.Z."/>
            <person name="Indrioko S."/>
            <person name="Kosugi Y."/>
            <person name="Izuno A."/>
            <person name="Isagi Y."/>
            <person name="Lee S.L."/>
            <person name="Shimizu K.K."/>
        </authorList>
    </citation>
    <scope>NUCLEOTIDE SEQUENCE [LARGE SCALE GENOMIC DNA]</scope>
    <source>
        <strain evidence="3">214</strain>
    </source>
</reference>
<dbReference type="SUPFAM" id="SSF46934">
    <property type="entry name" value="UBA-like"/>
    <property type="match status" value="1"/>
</dbReference>
<feature type="region of interest" description="Disordered" evidence="1">
    <location>
        <begin position="472"/>
        <end position="509"/>
    </location>
</feature>
<comment type="caution">
    <text evidence="3">The sequence shown here is derived from an EMBL/GenBank/DDBJ whole genome shotgun (WGS) entry which is preliminary data.</text>
</comment>
<accession>A0AAV5JPJ7</accession>
<feature type="compositionally biased region" description="Basic and acidic residues" evidence="1">
    <location>
        <begin position="80"/>
        <end position="96"/>
    </location>
</feature>